<accession>A0A8S3TF24</accession>
<dbReference type="InterPro" id="IPR047153">
    <property type="entry name" value="TRIM45/56/19-like"/>
</dbReference>
<dbReference type="GO" id="GO:0008270">
    <property type="term" value="F:zinc ion binding"/>
    <property type="evidence" value="ECO:0007669"/>
    <property type="project" value="UniProtKB-KW"/>
</dbReference>
<keyword evidence="1" id="KW-0479">Metal-binding</keyword>
<dbReference type="PANTHER" id="PTHR25462:SF296">
    <property type="entry name" value="MEIOTIC P26, ISOFORM F"/>
    <property type="match status" value="1"/>
</dbReference>
<dbReference type="OrthoDB" id="6064561at2759"/>
<dbReference type="SUPFAM" id="SSF101898">
    <property type="entry name" value="NHL repeat"/>
    <property type="match status" value="1"/>
</dbReference>
<dbReference type="PANTHER" id="PTHR25462">
    <property type="entry name" value="BONUS, ISOFORM C-RELATED"/>
    <property type="match status" value="1"/>
</dbReference>
<dbReference type="Pfam" id="PF22586">
    <property type="entry name" value="ANCHR-like_BBOX"/>
    <property type="match status" value="1"/>
</dbReference>
<dbReference type="AlphaFoldDB" id="A0A8S3TF24"/>
<dbReference type="PROSITE" id="PS50119">
    <property type="entry name" value="ZF_BBOX"/>
    <property type="match status" value="1"/>
</dbReference>
<protein>
    <recommendedName>
        <fullName evidence="3">B box-type domain-containing protein</fullName>
    </recommendedName>
</protein>
<keyword evidence="1" id="KW-0863">Zinc-finger</keyword>
<evidence type="ECO:0000313" key="5">
    <source>
        <dbReference type="Proteomes" id="UP000683360"/>
    </source>
</evidence>
<dbReference type="CDD" id="cd19757">
    <property type="entry name" value="Bbox1"/>
    <property type="match status" value="1"/>
</dbReference>
<keyword evidence="1" id="KW-0862">Zinc</keyword>
<dbReference type="Proteomes" id="UP000683360">
    <property type="component" value="Unassembled WGS sequence"/>
</dbReference>
<reference evidence="4" key="1">
    <citation type="submission" date="2021-03" db="EMBL/GenBank/DDBJ databases">
        <authorList>
            <person name="Bekaert M."/>
        </authorList>
    </citation>
    <scope>NUCLEOTIDE SEQUENCE</scope>
</reference>
<evidence type="ECO:0000256" key="1">
    <source>
        <dbReference type="PROSITE-ProRule" id="PRU00024"/>
    </source>
</evidence>
<feature type="coiled-coil region" evidence="2">
    <location>
        <begin position="206"/>
        <end position="233"/>
    </location>
</feature>
<gene>
    <name evidence="4" type="ORF">MEDL_42962</name>
</gene>
<evidence type="ECO:0000313" key="4">
    <source>
        <dbReference type="EMBL" id="CAG2230104.1"/>
    </source>
</evidence>
<sequence>MMTSSSCSRLYTLCQEDDVLNHSIIDLFPNNLRKMMASSSRTNLCTLCQEDDVPNEAVTWCTDCEVLLCKDCDKHHNKSRSSQYHNTMSTEDYHEQPAFIHEVSSRCKDHNKKFELYCSFHACPCCVQCVFNHQKCQDMKPLGDILTHVKSSASVQKVEKDLKVLQKNIDEVLIYLKSRIDKMHIQKTEAIEEIRDMRESIDDYFNRLEQKVLDDLESKYSKLNSNISTLVEQIEQRSIKILKLQEDFSKMTQFATDLQMYVGLREIEKTTSEAAKYISDLEVDGHLNDKKIEIRISPSLQSIIEEVKSFGDIDIITNNDSSFSVHLLYERKDQAHILVHTDPGIDRIGPSLLQKWKIPKKMKPVYVIACRLLPDGKILILDNRQRRLLLFSKNGNFIKMVVTFKTNPYDLCTVNNNIVAVSFRMTNLIELVDVDKNKTTKKLILSHACHGLSSDGQILAISSINEKKCSLVNLKDMSPKILEGVWGTCIALFNENIYCADCYENKVSCYRKSGEPLWTFMHTDISNIYGLTLDINGYVYIASYRNEVIVVVTPDGKTSKTIQSNADGIINPTGTDINKEKGMMIVSCQISNDDAYILVFKT</sequence>
<dbReference type="Gene3D" id="2.120.10.30">
    <property type="entry name" value="TolB, C-terminal domain"/>
    <property type="match status" value="1"/>
</dbReference>
<dbReference type="InterPro" id="IPR011042">
    <property type="entry name" value="6-blade_b-propeller_TolB-like"/>
</dbReference>
<comment type="caution">
    <text evidence="4">The sequence shown here is derived from an EMBL/GenBank/DDBJ whole genome shotgun (WGS) entry which is preliminary data.</text>
</comment>
<dbReference type="EMBL" id="CAJPWZ010002049">
    <property type="protein sequence ID" value="CAG2230104.1"/>
    <property type="molecule type" value="Genomic_DNA"/>
</dbReference>
<evidence type="ECO:0000256" key="2">
    <source>
        <dbReference type="SAM" id="Coils"/>
    </source>
</evidence>
<keyword evidence="5" id="KW-1185">Reference proteome</keyword>
<dbReference type="Gene3D" id="3.30.160.60">
    <property type="entry name" value="Classic Zinc Finger"/>
    <property type="match status" value="1"/>
</dbReference>
<evidence type="ECO:0000259" key="3">
    <source>
        <dbReference type="PROSITE" id="PS50119"/>
    </source>
</evidence>
<dbReference type="InterPro" id="IPR000315">
    <property type="entry name" value="Znf_B-box"/>
</dbReference>
<organism evidence="4 5">
    <name type="scientific">Mytilus edulis</name>
    <name type="common">Blue mussel</name>
    <dbReference type="NCBI Taxonomy" id="6550"/>
    <lineage>
        <taxon>Eukaryota</taxon>
        <taxon>Metazoa</taxon>
        <taxon>Spiralia</taxon>
        <taxon>Lophotrochozoa</taxon>
        <taxon>Mollusca</taxon>
        <taxon>Bivalvia</taxon>
        <taxon>Autobranchia</taxon>
        <taxon>Pteriomorphia</taxon>
        <taxon>Mytilida</taxon>
        <taxon>Mytiloidea</taxon>
        <taxon>Mytilidae</taxon>
        <taxon>Mytilinae</taxon>
        <taxon>Mytilus</taxon>
    </lineage>
</organism>
<keyword evidence="2" id="KW-0175">Coiled coil</keyword>
<feature type="domain" description="B box-type" evidence="3">
    <location>
        <begin position="40"/>
        <end position="90"/>
    </location>
</feature>
<name>A0A8S3TF24_MYTED</name>
<proteinExistence type="predicted"/>